<dbReference type="OrthoDB" id="2963168at2759"/>
<dbReference type="Proteomes" id="UP000059188">
    <property type="component" value="Unassembled WGS sequence"/>
</dbReference>
<reference evidence="1 2" key="1">
    <citation type="submission" date="2014-11" db="EMBL/GenBank/DDBJ databases">
        <authorList>
            <person name="Wibberg Daniel"/>
        </authorList>
    </citation>
    <scope>NUCLEOTIDE SEQUENCE [LARGE SCALE GENOMIC DNA]</scope>
    <source>
        <strain evidence="1">Rhizoctonia solani AG1-IB 7/3/14</strain>
    </source>
</reference>
<name>A0A0B7FWP8_THACB</name>
<dbReference type="STRING" id="1108050.A0A0B7FWP8"/>
<dbReference type="PANTHER" id="PTHR14187:SF5">
    <property type="entry name" value="HEAT SHOCK 70 KDA PROTEIN 12A"/>
    <property type="match status" value="1"/>
</dbReference>
<dbReference type="EMBL" id="LN679104">
    <property type="protein sequence ID" value="CEL60587.1"/>
    <property type="molecule type" value="Genomic_DNA"/>
</dbReference>
<dbReference type="SUPFAM" id="SSF53067">
    <property type="entry name" value="Actin-like ATPase domain"/>
    <property type="match status" value="2"/>
</dbReference>
<protein>
    <submittedName>
        <fullName evidence="1">Heat shock 70 kDa protein 12A</fullName>
    </submittedName>
</protein>
<dbReference type="PANTHER" id="PTHR14187">
    <property type="entry name" value="ALPHA KINASE/ELONGATION FACTOR 2 KINASE"/>
    <property type="match status" value="1"/>
</dbReference>
<evidence type="ECO:0000313" key="1">
    <source>
        <dbReference type="EMBL" id="CEL60587.1"/>
    </source>
</evidence>
<dbReference type="Gene3D" id="3.90.640.10">
    <property type="entry name" value="Actin, Chain A, domain 4"/>
    <property type="match status" value="1"/>
</dbReference>
<organism evidence="1 2">
    <name type="scientific">Thanatephorus cucumeris (strain AG1-IB / isolate 7/3/14)</name>
    <name type="common">Lettuce bottom rot fungus</name>
    <name type="synonym">Rhizoctonia solani</name>
    <dbReference type="NCBI Taxonomy" id="1108050"/>
    <lineage>
        <taxon>Eukaryota</taxon>
        <taxon>Fungi</taxon>
        <taxon>Dikarya</taxon>
        <taxon>Basidiomycota</taxon>
        <taxon>Agaricomycotina</taxon>
        <taxon>Agaricomycetes</taxon>
        <taxon>Cantharellales</taxon>
        <taxon>Ceratobasidiaceae</taxon>
        <taxon>Rhizoctonia</taxon>
        <taxon>Rhizoctonia solani AG-1</taxon>
    </lineage>
</organism>
<dbReference type="InterPro" id="IPR043129">
    <property type="entry name" value="ATPase_NBD"/>
</dbReference>
<keyword evidence="1" id="KW-0346">Stress response</keyword>
<sequence>MFTSPLAAINRTGLLWHAHFNFSIRNPIEYRSWSHEEQTGTTQSGVALACLEKGEKKVVHRIENWPGQDQANASSKIPTVVWYNTETKKAESFGAEAMSRETYNDGMDNKWFLAKNFKLHLQPRELRESSMEMVPLPPGISLIQIYSDFLSYLLKHTQAFVERRILLGRHMWEKYNSTMQITIAHPNGWGTPEQDFLRKAIVNTGFVSEDSASNQVHFVTEAEASVHYCLHHSNLNRKLQDGTRIAVCDAGGSTVDTTLYSVVSSSGPAVRLREIRMSSSVQAGGILVNIEFDKFMRKTLGPLYLSQEQIDEITATGVEDFENHEKRNFGNPNRLSTSSQQALIKVGSSDFTDSTTPIKISRGCMRVPSSVIKECFDVCVRLILSDLDKQLKDSGVQHILLVGGFGDSRYLGSQIESCYNTTSCEVVLANDHTSKAVADGSVIWSMLCSVESRTPIRSIGMICARFVDPCSPEAIGRDMYLGPQGLPVIPGGWCQIVKKGVPVNSEEVYRDSFRHISLENNPIIPVNMDLYSYSGGDEPTWAFDKNENLMPEFQKVCTIAAELHSLGGALTKQTGLLGADFWEIKIDVCIHFGATELKAHLEWEKDGVIHKSGAAVIPGNPIEF</sequence>
<evidence type="ECO:0000313" key="2">
    <source>
        <dbReference type="Proteomes" id="UP000059188"/>
    </source>
</evidence>
<dbReference type="CDD" id="cd10170">
    <property type="entry name" value="ASKHA_NBD_HSP70"/>
    <property type="match status" value="1"/>
</dbReference>
<dbReference type="Gene3D" id="3.30.420.40">
    <property type="match status" value="2"/>
</dbReference>
<proteinExistence type="predicted"/>
<keyword evidence="2" id="KW-1185">Reference proteome</keyword>
<dbReference type="AlphaFoldDB" id="A0A0B7FWP8"/>
<accession>A0A0B7FWP8</accession>
<gene>
    <name evidence="1" type="ORF">RSOLAG1IB_03825</name>
</gene>